<dbReference type="PANTHER" id="PTHR43982">
    <property type="entry name" value="UBIQUITIN CARBOXYL-TERMINAL HYDROLASE"/>
    <property type="match status" value="1"/>
</dbReference>
<keyword evidence="3" id="KW-0645">Protease</keyword>
<reference evidence="8 9" key="2">
    <citation type="submission" date="2018-11" db="EMBL/GenBank/DDBJ databases">
        <authorList>
            <consortium name="Pathogen Informatics"/>
        </authorList>
    </citation>
    <scope>NUCLEOTIDE SEQUENCE [LARGE SCALE GENOMIC DNA]</scope>
    <source>
        <strain evidence="8 9">NST_G2</strain>
    </source>
</reference>
<dbReference type="GO" id="GO:0070628">
    <property type="term" value="F:proteasome binding"/>
    <property type="evidence" value="ECO:0007669"/>
    <property type="project" value="TreeGrafter"/>
</dbReference>
<protein>
    <recommendedName>
        <fullName evidence="2">ubiquitinyl hydrolase 1</fullName>
        <ecNumber evidence="2">3.4.19.12</ecNumber>
    </recommendedName>
</protein>
<keyword evidence="4" id="KW-0833">Ubl conjugation pathway</keyword>
<keyword evidence="6" id="KW-0788">Thiol protease</keyword>
<evidence type="ECO:0000259" key="7">
    <source>
        <dbReference type="PROSITE" id="PS50235"/>
    </source>
</evidence>
<evidence type="ECO:0000313" key="8">
    <source>
        <dbReference type="EMBL" id="VDM05297.1"/>
    </source>
</evidence>
<dbReference type="GO" id="GO:0016579">
    <property type="term" value="P:protein deubiquitination"/>
    <property type="evidence" value="ECO:0007669"/>
    <property type="project" value="InterPro"/>
</dbReference>
<evidence type="ECO:0000256" key="5">
    <source>
        <dbReference type="ARBA" id="ARBA00022801"/>
    </source>
</evidence>
<dbReference type="Gene3D" id="3.90.70.10">
    <property type="entry name" value="Cysteine proteinases"/>
    <property type="match status" value="1"/>
</dbReference>
<evidence type="ECO:0000313" key="9">
    <source>
        <dbReference type="Proteomes" id="UP000275846"/>
    </source>
</evidence>
<dbReference type="InterPro" id="IPR001394">
    <property type="entry name" value="Peptidase_C19_UCH"/>
</dbReference>
<dbReference type="PANTHER" id="PTHR43982:SF1">
    <property type="entry name" value="UBIQUITIN CARBOXYL-TERMINAL HYDROLASE 14"/>
    <property type="match status" value="1"/>
</dbReference>
<evidence type="ECO:0000256" key="2">
    <source>
        <dbReference type="ARBA" id="ARBA00012759"/>
    </source>
</evidence>
<comment type="catalytic activity">
    <reaction evidence="1">
        <text>Thiol-dependent hydrolysis of ester, thioester, amide, peptide and isopeptide bonds formed by the C-terminal Gly of ubiquitin (a 76-residue protein attached to proteins as an intracellular targeting signal).</text>
        <dbReference type="EC" id="3.4.19.12"/>
    </reaction>
</comment>
<dbReference type="InterPro" id="IPR028889">
    <property type="entry name" value="USP"/>
</dbReference>
<dbReference type="PROSITE" id="PS00299">
    <property type="entry name" value="UBIQUITIN_1"/>
    <property type="match status" value="1"/>
</dbReference>
<accession>A0A183TR13</accession>
<evidence type="ECO:0000256" key="4">
    <source>
        <dbReference type="ARBA" id="ARBA00022786"/>
    </source>
</evidence>
<proteinExistence type="predicted"/>
<gene>
    <name evidence="8" type="ORF">SSLN_LOCUS18911</name>
</gene>
<dbReference type="GO" id="GO:0061136">
    <property type="term" value="P:regulation of proteasomal protein catabolic process"/>
    <property type="evidence" value="ECO:0007669"/>
    <property type="project" value="TreeGrafter"/>
</dbReference>
<dbReference type="AlphaFoldDB" id="A0A183TR13"/>
<dbReference type="STRING" id="70667.A0A183TR13"/>
<keyword evidence="5" id="KW-0378">Hydrolase</keyword>
<dbReference type="EMBL" id="UYSU01045689">
    <property type="protein sequence ID" value="VDM05297.1"/>
    <property type="molecule type" value="Genomic_DNA"/>
</dbReference>
<dbReference type="SUPFAM" id="SSF54001">
    <property type="entry name" value="Cysteine proteinases"/>
    <property type="match status" value="1"/>
</dbReference>
<keyword evidence="9" id="KW-1185">Reference proteome</keyword>
<organism evidence="10">
    <name type="scientific">Schistocephalus solidus</name>
    <name type="common">Tapeworm</name>
    <dbReference type="NCBI Taxonomy" id="70667"/>
    <lineage>
        <taxon>Eukaryota</taxon>
        <taxon>Metazoa</taxon>
        <taxon>Spiralia</taxon>
        <taxon>Lophotrochozoa</taxon>
        <taxon>Platyhelminthes</taxon>
        <taxon>Cestoda</taxon>
        <taxon>Eucestoda</taxon>
        <taxon>Diphyllobothriidea</taxon>
        <taxon>Diphyllobothriidae</taxon>
        <taxon>Schistocephalus</taxon>
    </lineage>
</organism>
<dbReference type="EC" id="3.4.19.12" evidence="2"/>
<dbReference type="InterPro" id="IPR044635">
    <property type="entry name" value="UBP14-like"/>
</dbReference>
<dbReference type="GO" id="GO:0043161">
    <property type="term" value="P:proteasome-mediated ubiquitin-dependent protein catabolic process"/>
    <property type="evidence" value="ECO:0007669"/>
    <property type="project" value="InterPro"/>
</dbReference>
<feature type="domain" description="USP" evidence="7">
    <location>
        <begin position="134"/>
        <end position="323"/>
    </location>
</feature>
<dbReference type="InterPro" id="IPR019954">
    <property type="entry name" value="Ubiquitin_CS"/>
</dbReference>
<dbReference type="CDD" id="cd16104">
    <property type="entry name" value="Ubl_USP14_like"/>
    <property type="match status" value="1"/>
</dbReference>
<dbReference type="SUPFAM" id="SSF54236">
    <property type="entry name" value="Ubiquitin-like"/>
    <property type="match status" value="1"/>
</dbReference>
<evidence type="ECO:0000313" key="10">
    <source>
        <dbReference type="WBParaSite" id="SSLN_0001963001-mRNA-1"/>
    </source>
</evidence>
<dbReference type="Gene3D" id="3.10.20.90">
    <property type="entry name" value="Phosphatidylinositol 3-kinase Catalytic Subunit, Chain A, domain 1"/>
    <property type="match status" value="1"/>
</dbReference>
<dbReference type="Proteomes" id="UP000275846">
    <property type="component" value="Unassembled WGS sequence"/>
</dbReference>
<dbReference type="GO" id="GO:0004843">
    <property type="term" value="F:cysteine-type deubiquitinase activity"/>
    <property type="evidence" value="ECO:0007669"/>
    <property type="project" value="UniProtKB-EC"/>
</dbReference>
<dbReference type="PROSITE" id="PS50235">
    <property type="entry name" value="USP_3"/>
    <property type="match status" value="1"/>
</dbReference>
<reference evidence="10" key="1">
    <citation type="submission" date="2016-06" db="UniProtKB">
        <authorList>
            <consortium name="WormBaseParasite"/>
        </authorList>
    </citation>
    <scope>IDENTIFICATION</scope>
</reference>
<dbReference type="Pfam" id="PF00443">
    <property type="entry name" value="UCH"/>
    <property type="match status" value="1"/>
</dbReference>
<name>A0A183TR13_SCHSO</name>
<dbReference type="InterPro" id="IPR029071">
    <property type="entry name" value="Ubiquitin-like_domsf"/>
</dbReference>
<dbReference type="OrthoDB" id="333239at2759"/>
<dbReference type="WBParaSite" id="SSLN_0001963001-mRNA-1">
    <property type="protein sequence ID" value="SSLN_0001963001-mRNA-1"/>
    <property type="gene ID" value="SSLN_0001963001"/>
</dbReference>
<evidence type="ECO:0000256" key="6">
    <source>
        <dbReference type="ARBA" id="ARBA00022807"/>
    </source>
</evidence>
<evidence type="ECO:0000256" key="3">
    <source>
        <dbReference type="ARBA" id="ARBA00022670"/>
    </source>
</evidence>
<dbReference type="InterPro" id="IPR038765">
    <property type="entry name" value="Papain-like_cys_pep_sf"/>
</dbReference>
<evidence type="ECO:0000256" key="1">
    <source>
        <dbReference type="ARBA" id="ARBA00000707"/>
    </source>
</evidence>
<sequence>MLFASRESVLVSESIITSDMVLLATSLSGHLVSSPTLLQTCLFISVRFWDNFLYIFVVNVKWKKQKFTDVECDTNEPPGSFKAVLFSLTGVPPERQNVMMPGGILGDANYDGIKLRDAPIEPAEIHERKLRMPIGIVNLGNTCYMNGTLQLLFLLPELRDALSVVEPSRLPPSMNENSKALVTSMRFLFQSMEKAEKAVIPVFFLKALHSNFPQFATTASNAAVGQLDPTLSAAGLGMPVYQQQDANECWTEVVRILQKVTVDSSALQNKPVHRAFLIHVSFSPCYLGLLSFASHAVRFSMQVPAQIKFHLSFYYRVVIYSAT</sequence>